<dbReference type="GO" id="GO:0030288">
    <property type="term" value="C:outer membrane-bounded periplasmic space"/>
    <property type="evidence" value="ECO:0007669"/>
    <property type="project" value="TreeGrafter"/>
</dbReference>
<dbReference type="InterPro" id="IPR005151">
    <property type="entry name" value="Tail-specific_protease"/>
</dbReference>
<dbReference type="SMART" id="SM00228">
    <property type="entry name" value="PDZ"/>
    <property type="match status" value="1"/>
</dbReference>
<dbReference type="Pfam" id="PF22694">
    <property type="entry name" value="CtpB_N-like"/>
    <property type="match status" value="1"/>
</dbReference>
<dbReference type="Gene3D" id="3.30.750.44">
    <property type="match status" value="1"/>
</dbReference>
<protein>
    <recommendedName>
        <fullName evidence="7">PDZ domain-containing protein</fullName>
    </recommendedName>
</protein>
<dbReference type="Pfam" id="PF17820">
    <property type="entry name" value="PDZ_6"/>
    <property type="match status" value="1"/>
</dbReference>
<comment type="similarity">
    <text evidence="1 5">Belongs to the peptidase S41A family.</text>
</comment>
<keyword evidence="3 5" id="KW-0378">Hydrolase</keyword>
<accession>A0A1G1WC83</accession>
<evidence type="ECO:0000256" key="5">
    <source>
        <dbReference type="RuleBase" id="RU004404"/>
    </source>
</evidence>
<dbReference type="SUPFAM" id="SSF50156">
    <property type="entry name" value="PDZ domain-like"/>
    <property type="match status" value="1"/>
</dbReference>
<dbReference type="Gene3D" id="2.30.42.10">
    <property type="match status" value="1"/>
</dbReference>
<dbReference type="PANTHER" id="PTHR32060">
    <property type="entry name" value="TAIL-SPECIFIC PROTEASE"/>
    <property type="match status" value="1"/>
</dbReference>
<evidence type="ECO:0000256" key="4">
    <source>
        <dbReference type="ARBA" id="ARBA00022825"/>
    </source>
</evidence>
<dbReference type="AlphaFoldDB" id="A0A1G1WC83"/>
<evidence type="ECO:0000313" key="9">
    <source>
        <dbReference type="Proteomes" id="UP000176389"/>
    </source>
</evidence>
<dbReference type="SMART" id="SM00245">
    <property type="entry name" value="TSPc"/>
    <property type="match status" value="1"/>
</dbReference>
<dbReference type="PANTHER" id="PTHR32060:SF30">
    <property type="entry name" value="CARBOXY-TERMINAL PROCESSING PROTEASE CTPA"/>
    <property type="match status" value="1"/>
</dbReference>
<dbReference type="GO" id="GO:0006508">
    <property type="term" value="P:proteolysis"/>
    <property type="evidence" value="ECO:0007669"/>
    <property type="project" value="UniProtKB-KW"/>
</dbReference>
<organism evidence="8 9">
    <name type="scientific">Candidatus Woykebacteria bacterium RBG_16_43_9</name>
    <dbReference type="NCBI Taxonomy" id="1802596"/>
    <lineage>
        <taxon>Bacteria</taxon>
        <taxon>Candidatus Woykeibacteriota</taxon>
    </lineage>
</organism>
<dbReference type="NCBIfam" id="TIGR00225">
    <property type="entry name" value="prc"/>
    <property type="match status" value="1"/>
</dbReference>
<dbReference type="InterPro" id="IPR055210">
    <property type="entry name" value="CtpA/B_N"/>
</dbReference>
<dbReference type="CDD" id="cd06782">
    <property type="entry name" value="cpPDZ_CPP-like"/>
    <property type="match status" value="1"/>
</dbReference>
<keyword evidence="6" id="KW-0812">Transmembrane</keyword>
<gene>
    <name evidence="8" type="ORF">A2Z11_02970</name>
</gene>
<dbReference type="PROSITE" id="PS50106">
    <property type="entry name" value="PDZ"/>
    <property type="match status" value="1"/>
</dbReference>
<evidence type="ECO:0000256" key="2">
    <source>
        <dbReference type="ARBA" id="ARBA00022670"/>
    </source>
</evidence>
<sequence length="411" mass="45102">MEPQEVKPKKNISRKISETLPRLIFIIIIFVFGIWVGQNVALPFAPDRGSLFSISNQNTPREIKADFAPFWEAWDTVTSEFLERNKLDPQDLIYGAIRGMVQSVGDPYTVFLDPKQNSDFELSLSGTYEGIGIEIDIRDNQLVVVAPIDGTPAQKAGVQAGDKILEIDGEDTVVMTIQEAVQKIRGEMGGDVVLKLGRNGKNLDVTITRAKIVIKSVEFEDLGGGTARIKINRFGDNTFAEWSKGVNQFVSGGFKKLVLDLRNNPGGRLDHSISIAGDFVNKGTTVVMEEDSSGKQIPFKTENQPRLKGVKVVVLLNKGSASASEIVAGALRDTLAVKLVGETSFGKGTIQRVDDFPSGAGLHITFAKWLTPKGTWVNQKGIKPDIEVKLTEKDIKAKRDPQLDRAKQLLK</sequence>
<feature type="transmembrane region" description="Helical" evidence="6">
    <location>
        <begin position="20"/>
        <end position="37"/>
    </location>
</feature>
<name>A0A1G1WC83_9BACT</name>
<keyword evidence="6" id="KW-0472">Membrane</keyword>
<proteinExistence type="inferred from homology"/>
<dbReference type="Gene3D" id="3.90.226.10">
    <property type="entry name" value="2-enoyl-CoA Hydratase, Chain A, domain 1"/>
    <property type="match status" value="1"/>
</dbReference>
<evidence type="ECO:0000313" key="8">
    <source>
        <dbReference type="EMBL" id="OGY25298.1"/>
    </source>
</evidence>
<dbReference type="InterPro" id="IPR004447">
    <property type="entry name" value="Peptidase_S41A"/>
</dbReference>
<dbReference type="InterPro" id="IPR001478">
    <property type="entry name" value="PDZ"/>
</dbReference>
<comment type="caution">
    <text evidence="8">The sequence shown here is derived from an EMBL/GenBank/DDBJ whole genome shotgun (WGS) entry which is preliminary data.</text>
</comment>
<reference evidence="8 9" key="1">
    <citation type="journal article" date="2016" name="Nat. Commun.">
        <title>Thousands of microbial genomes shed light on interconnected biogeochemical processes in an aquifer system.</title>
        <authorList>
            <person name="Anantharaman K."/>
            <person name="Brown C.T."/>
            <person name="Hug L.A."/>
            <person name="Sharon I."/>
            <person name="Castelle C.J."/>
            <person name="Probst A.J."/>
            <person name="Thomas B.C."/>
            <person name="Singh A."/>
            <person name="Wilkins M.J."/>
            <person name="Karaoz U."/>
            <person name="Brodie E.L."/>
            <person name="Williams K.H."/>
            <person name="Hubbard S.S."/>
            <person name="Banfield J.F."/>
        </authorList>
    </citation>
    <scope>NUCLEOTIDE SEQUENCE [LARGE SCALE GENOMIC DNA]</scope>
</reference>
<dbReference type="InterPro" id="IPR041489">
    <property type="entry name" value="PDZ_6"/>
</dbReference>
<dbReference type="Proteomes" id="UP000176389">
    <property type="component" value="Unassembled WGS sequence"/>
</dbReference>
<dbReference type="InterPro" id="IPR036034">
    <property type="entry name" value="PDZ_sf"/>
</dbReference>
<evidence type="ECO:0000259" key="7">
    <source>
        <dbReference type="PROSITE" id="PS50106"/>
    </source>
</evidence>
<dbReference type="FunFam" id="2.30.42.10:FF:000063">
    <property type="entry name" value="Peptidase, S41 family"/>
    <property type="match status" value="1"/>
</dbReference>
<dbReference type="EMBL" id="MHCS01000048">
    <property type="protein sequence ID" value="OGY25298.1"/>
    <property type="molecule type" value="Genomic_DNA"/>
</dbReference>
<dbReference type="SUPFAM" id="SSF52096">
    <property type="entry name" value="ClpP/crotonase"/>
    <property type="match status" value="1"/>
</dbReference>
<keyword evidence="4 5" id="KW-0720">Serine protease</keyword>
<keyword evidence="6" id="KW-1133">Transmembrane helix</keyword>
<evidence type="ECO:0000256" key="3">
    <source>
        <dbReference type="ARBA" id="ARBA00022801"/>
    </source>
</evidence>
<evidence type="ECO:0000256" key="1">
    <source>
        <dbReference type="ARBA" id="ARBA00009179"/>
    </source>
</evidence>
<dbReference type="Pfam" id="PF03572">
    <property type="entry name" value="Peptidase_S41"/>
    <property type="match status" value="1"/>
</dbReference>
<dbReference type="GO" id="GO:0008236">
    <property type="term" value="F:serine-type peptidase activity"/>
    <property type="evidence" value="ECO:0007669"/>
    <property type="project" value="UniProtKB-KW"/>
</dbReference>
<dbReference type="GO" id="GO:0007165">
    <property type="term" value="P:signal transduction"/>
    <property type="evidence" value="ECO:0007669"/>
    <property type="project" value="TreeGrafter"/>
</dbReference>
<keyword evidence="2 5" id="KW-0645">Protease</keyword>
<dbReference type="InterPro" id="IPR029045">
    <property type="entry name" value="ClpP/crotonase-like_dom_sf"/>
</dbReference>
<dbReference type="GO" id="GO:0004175">
    <property type="term" value="F:endopeptidase activity"/>
    <property type="evidence" value="ECO:0007669"/>
    <property type="project" value="TreeGrafter"/>
</dbReference>
<dbReference type="CDD" id="cd07560">
    <property type="entry name" value="Peptidase_S41_CPP"/>
    <property type="match status" value="1"/>
</dbReference>
<dbReference type="STRING" id="1802596.A2Z11_02970"/>
<feature type="domain" description="PDZ" evidence="7">
    <location>
        <begin position="121"/>
        <end position="185"/>
    </location>
</feature>
<evidence type="ECO:0000256" key="6">
    <source>
        <dbReference type="SAM" id="Phobius"/>
    </source>
</evidence>